<dbReference type="AlphaFoldDB" id="A0A6I4RSJ0"/>
<protein>
    <submittedName>
        <fullName evidence="1">AAA family ATPase</fullName>
    </submittedName>
</protein>
<comment type="caution">
    <text evidence="1">The sequence shown here is derived from an EMBL/GenBank/DDBJ whole genome shotgun (WGS) entry which is preliminary data.</text>
</comment>
<dbReference type="InterPro" id="IPR009057">
    <property type="entry name" value="Homeodomain-like_sf"/>
</dbReference>
<dbReference type="SUPFAM" id="SSF52540">
    <property type="entry name" value="P-loop containing nucleoside triphosphate hydrolases"/>
    <property type="match status" value="1"/>
</dbReference>
<organism evidence="1 2">
    <name type="scientific">Francisella tularensis</name>
    <dbReference type="NCBI Taxonomy" id="263"/>
    <lineage>
        <taxon>Bacteria</taxon>
        <taxon>Pseudomonadati</taxon>
        <taxon>Pseudomonadota</taxon>
        <taxon>Gammaproteobacteria</taxon>
        <taxon>Thiotrichales</taxon>
        <taxon>Francisellaceae</taxon>
        <taxon>Francisella</taxon>
    </lineage>
</organism>
<name>A0A6I4RSJ0_FRATU</name>
<evidence type="ECO:0000313" key="1">
    <source>
        <dbReference type="EMBL" id="MWZ40546.1"/>
    </source>
</evidence>
<sequence>MSNILEMQSDIVQPKPLEAYSWGKILATDLRAKEYVLEPLIREKDIIMIYAKTGVGKTLVSTGIAWAISTATEFLGWKCNNPKNTLFIDGEMPLISIKKRIESLSQEKQNERFKVLSNDTLLDTQLLPDLSTIEGQKEVEHLTNWADFIVLDNIATLCRSGQENTTEAWRTTQDWLLSLRAKGKTVLIIDHAGKNGTNRGASAKQDVLDTVISLKHPSDYDPDNGARFIVNVEKNRNANPISNIEAHLTSDGWKVSDAKETRDQQILELKADGLNQTEIAEELGCNKSTVSRVLKKYGK</sequence>
<gene>
    <name evidence="1" type="ORF">FNC33_08370</name>
</gene>
<dbReference type="InterPro" id="IPR027417">
    <property type="entry name" value="P-loop_NTPase"/>
</dbReference>
<dbReference type="EMBL" id="VJEZ01000012">
    <property type="protein sequence ID" value="MWZ40546.1"/>
    <property type="molecule type" value="Genomic_DNA"/>
</dbReference>
<accession>A0A6I4RSJ0</accession>
<reference evidence="1 2" key="1">
    <citation type="submission" date="2019-06" db="EMBL/GenBank/DDBJ databases">
        <title>Phylogeography and genetic diversity of Francisella tularensis subsp. holarctica in France (1947-2018).</title>
        <authorList>
            <person name="Kevin M."/>
            <person name="Madani N."/>
            <person name="Maurin M."/>
        </authorList>
    </citation>
    <scope>NUCLEOTIDE SEQUENCE [LARGE SCALE GENOMIC DNA]</scope>
    <source>
        <strain evidence="1 2">ATCC 15482</strain>
    </source>
</reference>
<dbReference type="RefSeq" id="WP_003040802.1">
    <property type="nucleotide sequence ID" value="NZ_VJEZ01000012.1"/>
</dbReference>
<evidence type="ECO:0000313" key="2">
    <source>
        <dbReference type="Proteomes" id="UP000469081"/>
    </source>
</evidence>
<proteinExistence type="predicted"/>
<dbReference type="SUPFAM" id="SSF46689">
    <property type="entry name" value="Homeodomain-like"/>
    <property type="match status" value="1"/>
</dbReference>
<dbReference type="Proteomes" id="UP000469081">
    <property type="component" value="Unassembled WGS sequence"/>
</dbReference>
<dbReference type="Pfam" id="PF13384">
    <property type="entry name" value="HTH_23"/>
    <property type="match status" value="1"/>
</dbReference>
<dbReference type="Gene3D" id="3.40.50.300">
    <property type="entry name" value="P-loop containing nucleotide triphosphate hydrolases"/>
    <property type="match status" value="1"/>
</dbReference>
<dbReference type="Gene3D" id="1.10.10.60">
    <property type="entry name" value="Homeodomain-like"/>
    <property type="match status" value="1"/>
</dbReference>
<dbReference type="Pfam" id="PF13481">
    <property type="entry name" value="AAA_25"/>
    <property type="match status" value="1"/>
</dbReference>